<evidence type="ECO:0000313" key="3">
    <source>
        <dbReference type="EMBL" id="ABD85876.1"/>
    </source>
</evidence>
<dbReference type="HOGENOM" id="CLU_055978_2_0_5"/>
<dbReference type="KEGG" id="rpc:RPC_0301"/>
<feature type="compositionally biased region" description="Low complexity" evidence="1">
    <location>
        <begin position="56"/>
        <end position="74"/>
    </location>
</feature>
<feature type="region of interest" description="Disordered" evidence="1">
    <location>
        <begin position="1"/>
        <end position="25"/>
    </location>
</feature>
<dbReference type="EMBL" id="CP000301">
    <property type="protein sequence ID" value="ABD85876.1"/>
    <property type="molecule type" value="Genomic_DNA"/>
</dbReference>
<dbReference type="eggNOG" id="COG2840">
    <property type="taxonomic scope" value="Bacteria"/>
</dbReference>
<gene>
    <name evidence="3" type="ordered locus">RPC_0301</name>
</gene>
<dbReference type="PANTHER" id="PTHR35562">
    <property type="entry name" value="DNA ENDONUCLEASE SMRA-RELATED"/>
    <property type="match status" value="1"/>
</dbReference>
<feature type="compositionally biased region" description="Pro residues" evidence="1">
    <location>
        <begin position="75"/>
        <end position="92"/>
    </location>
</feature>
<dbReference type="AlphaFoldDB" id="Q21CL0"/>
<reference evidence="3" key="1">
    <citation type="submission" date="2006-03" db="EMBL/GenBank/DDBJ databases">
        <title>Complete sequence of Rhodopseudomonas palustris BisB18.</title>
        <authorList>
            <consortium name="US DOE Joint Genome Institute"/>
            <person name="Copeland A."/>
            <person name="Lucas S."/>
            <person name="Lapidus A."/>
            <person name="Barry K."/>
            <person name="Detter J.C."/>
            <person name="Glavina del Rio T."/>
            <person name="Hammon N."/>
            <person name="Israni S."/>
            <person name="Dalin E."/>
            <person name="Tice H."/>
            <person name="Pitluck S."/>
            <person name="Chain P."/>
            <person name="Malfatti S."/>
            <person name="Shin M."/>
            <person name="Vergez L."/>
            <person name="Schmutz J."/>
            <person name="Larimer F."/>
            <person name="Land M."/>
            <person name="Hauser L."/>
            <person name="Pelletier D.A."/>
            <person name="Kyrpides N."/>
            <person name="Anderson I."/>
            <person name="Oda Y."/>
            <person name="Harwood C.S."/>
            <person name="Richardson P."/>
        </authorList>
    </citation>
    <scope>NUCLEOTIDE SEQUENCE [LARGE SCALE GENOMIC DNA]</scope>
    <source>
        <strain evidence="3">BisB18</strain>
    </source>
</reference>
<dbReference type="Gene3D" id="3.30.1370.110">
    <property type="match status" value="1"/>
</dbReference>
<dbReference type="Pfam" id="PF01713">
    <property type="entry name" value="Smr"/>
    <property type="match status" value="1"/>
</dbReference>
<protein>
    <submittedName>
        <fullName evidence="3">Smr protein/MutS2</fullName>
    </submittedName>
</protein>
<proteinExistence type="predicted"/>
<dbReference type="PROSITE" id="PS50828">
    <property type="entry name" value="SMR"/>
    <property type="match status" value="1"/>
</dbReference>
<feature type="region of interest" description="Disordered" evidence="1">
    <location>
        <begin position="56"/>
        <end position="106"/>
    </location>
</feature>
<organism evidence="3">
    <name type="scientific">Rhodopseudomonas palustris (strain BisB18)</name>
    <dbReference type="NCBI Taxonomy" id="316056"/>
    <lineage>
        <taxon>Bacteria</taxon>
        <taxon>Pseudomonadati</taxon>
        <taxon>Pseudomonadota</taxon>
        <taxon>Alphaproteobacteria</taxon>
        <taxon>Hyphomicrobiales</taxon>
        <taxon>Nitrobacteraceae</taxon>
        <taxon>Rhodopseudomonas</taxon>
    </lineage>
</organism>
<accession>Q21CL0</accession>
<feature type="domain" description="Smr" evidence="2">
    <location>
        <begin position="113"/>
        <end position="199"/>
    </location>
</feature>
<dbReference type="OrthoDB" id="7165597at2"/>
<feature type="compositionally biased region" description="Basic and acidic residues" evidence="1">
    <location>
        <begin position="95"/>
        <end position="106"/>
    </location>
</feature>
<name>Q21CL0_RHOPB</name>
<dbReference type="RefSeq" id="WP_011470784.1">
    <property type="nucleotide sequence ID" value="NC_007925.1"/>
</dbReference>
<evidence type="ECO:0000259" key="2">
    <source>
        <dbReference type="PROSITE" id="PS50828"/>
    </source>
</evidence>
<dbReference type="SUPFAM" id="SSF160443">
    <property type="entry name" value="SMR domain-like"/>
    <property type="match status" value="1"/>
</dbReference>
<sequence>MSKKPPQLSDPVVPSRRRRALSEPERELWESVAKQVKPLRKKHRVVKAVALAAAPEPAVRVEKSPASLKPVAPSKAPPVPKLDAPRPAPPLAPIGRRERAHLSRGKKSIDGRIDLHGMTQTRAHGALLSFLHRASHEGMTFVLVITGKGRTVGPESERGVLRRQVPHWLGLPEFRTLVVGFEEAHIGHGGEGALYVRVRRVR</sequence>
<evidence type="ECO:0000256" key="1">
    <source>
        <dbReference type="SAM" id="MobiDB-lite"/>
    </source>
</evidence>
<dbReference type="STRING" id="316056.RPC_0301"/>
<dbReference type="PANTHER" id="PTHR35562:SF2">
    <property type="entry name" value="DNA ENDONUCLEASE SMRA-RELATED"/>
    <property type="match status" value="1"/>
</dbReference>
<dbReference type="InterPro" id="IPR002625">
    <property type="entry name" value="Smr_dom"/>
</dbReference>
<dbReference type="InterPro" id="IPR036063">
    <property type="entry name" value="Smr_dom_sf"/>
</dbReference>